<evidence type="ECO:0000256" key="1">
    <source>
        <dbReference type="SAM" id="MobiDB-lite"/>
    </source>
</evidence>
<feature type="compositionally biased region" description="Basic and acidic residues" evidence="1">
    <location>
        <begin position="15"/>
        <end position="25"/>
    </location>
</feature>
<dbReference type="Proteomes" id="UP000266841">
    <property type="component" value="Unassembled WGS sequence"/>
</dbReference>
<reference evidence="2 3" key="1">
    <citation type="journal article" date="2012" name="Genome Biol.">
        <title>Genome and low-iron response of an oceanic diatom adapted to chronic iron limitation.</title>
        <authorList>
            <person name="Lommer M."/>
            <person name="Specht M."/>
            <person name="Roy A.S."/>
            <person name="Kraemer L."/>
            <person name="Andreson R."/>
            <person name="Gutowska M.A."/>
            <person name="Wolf J."/>
            <person name="Bergner S.V."/>
            <person name="Schilhabel M.B."/>
            <person name="Klostermeier U.C."/>
            <person name="Beiko R.G."/>
            <person name="Rosenstiel P."/>
            <person name="Hippler M."/>
            <person name="Laroche J."/>
        </authorList>
    </citation>
    <scope>NUCLEOTIDE SEQUENCE [LARGE SCALE GENOMIC DNA]</scope>
    <source>
        <strain evidence="2 3">CCMP1005</strain>
    </source>
</reference>
<organism evidence="2 3">
    <name type="scientific">Thalassiosira oceanica</name>
    <name type="common">Marine diatom</name>
    <dbReference type="NCBI Taxonomy" id="159749"/>
    <lineage>
        <taxon>Eukaryota</taxon>
        <taxon>Sar</taxon>
        <taxon>Stramenopiles</taxon>
        <taxon>Ochrophyta</taxon>
        <taxon>Bacillariophyta</taxon>
        <taxon>Coscinodiscophyceae</taxon>
        <taxon>Thalassiosirophycidae</taxon>
        <taxon>Thalassiosirales</taxon>
        <taxon>Thalassiosiraceae</taxon>
        <taxon>Thalassiosira</taxon>
    </lineage>
</organism>
<sequence>MPENEEQNRRARHRPGLDGVREGRKTTRSPEGYRAGRNGRPLETSSCARKGGVVVTMNPTGSGVPGEKDRACPLPVIGRGTDYQGGLEGDRFHGESPSFQFGPWWRQARAFSVGFGRVESFRERDRDRAEVEKAWLVV</sequence>
<gene>
    <name evidence="2" type="ORF">THAOC_29305</name>
</gene>
<accession>K0RE72</accession>
<comment type="caution">
    <text evidence="2">The sequence shown here is derived from an EMBL/GenBank/DDBJ whole genome shotgun (WGS) entry which is preliminary data.</text>
</comment>
<name>K0RE72_THAOC</name>
<dbReference type="EMBL" id="AGNL01041512">
    <property type="protein sequence ID" value="EJK51520.1"/>
    <property type="molecule type" value="Genomic_DNA"/>
</dbReference>
<keyword evidence="3" id="KW-1185">Reference proteome</keyword>
<protein>
    <submittedName>
        <fullName evidence="2">Uncharacterized protein</fullName>
    </submittedName>
</protein>
<evidence type="ECO:0000313" key="2">
    <source>
        <dbReference type="EMBL" id="EJK51520.1"/>
    </source>
</evidence>
<dbReference type="AlphaFoldDB" id="K0RE72"/>
<feature type="region of interest" description="Disordered" evidence="1">
    <location>
        <begin position="1"/>
        <end position="73"/>
    </location>
</feature>
<proteinExistence type="predicted"/>
<evidence type="ECO:0000313" key="3">
    <source>
        <dbReference type="Proteomes" id="UP000266841"/>
    </source>
</evidence>